<feature type="domain" description="Tetrahydrofolate dehydrogenase/cyclohydrolase catalytic" evidence="1">
    <location>
        <begin position="128"/>
        <end position="243"/>
    </location>
</feature>
<dbReference type="EMBL" id="BSXT01003277">
    <property type="protein sequence ID" value="GMF53424.1"/>
    <property type="molecule type" value="Genomic_DNA"/>
</dbReference>
<dbReference type="GO" id="GO:0009113">
    <property type="term" value="P:purine nucleobase biosynthetic process"/>
    <property type="evidence" value="ECO:0007669"/>
    <property type="project" value="TreeGrafter"/>
</dbReference>
<proteinExistence type="predicted"/>
<dbReference type="Gene3D" id="3.40.50.10860">
    <property type="entry name" value="Leucine Dehydrogenase, chain A, domain 1"/>
    <property type="match status" value="1"/>
</dbReference>
<dbReference type="PANTHER" id="PTHR48099">
    <property type="entry name" value="C-1-TETRAHYDROFOLATE SYNTHASE, CYTOPLASMIC-RELATED"/>
    <property type="match status" value="1"/>
</dbReference>
<dbReference type="OrthoDB" id="41403at2759"/>
<sequence>MIPAVHRVVSWETDLSPIVPPPGVPTHDTRLIYISTLSLPHASNASTCVGGQLPVSAARKEWLAGFCIAASFKRETGICRYHCTRSLVHPFPLAGTLPALKPSAKPPTAAHSSAAMTDAAAPAGVKLNASTIAEPFSLAVREYIEQEMGGAGPKLVGLLAHGDPAAKKYAEWTGKACARDGIRYELREVPKDELLEALEQANHDPEVHGILVYYPCFGPFPSFFGGTMDDFLRDSISIKKDVEGLCQFYRGNLYRNIRYVDDEHTQKCVLPCTPLAIVKILEHIGVYDKTKPDGDHLAGVNITVINRSDIVGRPLAAMLANDGADVYSADIDSLYLFRRGKLIPSEETQETACKKSRVIITGVPVKSYKLPLEWVSENTVVINVASFKNVDEAELLKIKGVQYVPLVGKVTVAMLERNLLRLYENFHWKPKKVWQ</sequence>
<evidence type="ECO:0000259" key="2">
    <source>
        <dbReference type="Pfam" id="PF02882"/>
    </source>
</evidence>
<dbReference type="InterPro" id="IPR020630">
    <property type="entry name" value="THF_DH/CycHdrlase_cat_dom"/>
</dbReference>
<evidence type="ECO:0000259" key="1">
    <source>
        <dbReference type="Pfam" id="PF00763"/>
    </source>
</evidence>
<feature type="domain" description="Tetrahydrofolate dehydrogenase/cyclohydrolase NAD(P)-binding" evidence="2">
    <location>
        <begin position="271"/>
        <end position="424"/>
    </location>
</feature>
<dbReference type="GO" id="GO:0004477">
    <property type="term" value="F:methenyltetrahydrofolate cyclohydrolase activity"/>
    <property type="evidence" value="ECO:0007669"/>
    <property type="project" value="TreeGrafter"/>
</dbReference>
<keyword evidence="4" id="KW-1185">Reference proteome</keyword>
<dbReference type="Proteomes" id="UP001165121">
    <property type="component" value="Unassembled WGS sequence"/>
</dbReference>
<dbReference type="Pfam" id="PF00763">
    <property type="entry name" value="THF_DHG_CYH"/>
    <property type="match status" value="1"/>
</dbReference>
<organism evidence="3 4">
    <name type="scientific">Phytophthora fragariaefolia</name>
    <dbReference type="NCBI Taxonomy" id="1490495"/>
    <lineage>
        <taxon>Eukaryota</taxon>
        <taxon>Sar</taxon>
        <taxon>Stramenopiles</taxon>
        <taxon>Oomycota</taxon>
        <taxon>Peronosporomycetes</taxon>
        <taxon>Peronosporales</taxon>
        <taxon>Peronosporaceae</taxon>
        <taxon>Phytophthora</taxon>
    </lineage>
</organism>
<name>A0A9W6Y622_9STRA</name>
<dbReference type="FunFam" id="3.40.50.720:FF:000401">
    <property type="entry name" value="Related to MTD1-methylenetetrahydrofolate dehydrogenase (NAD+)"/>
    <property type="match status" value="1"/>
</dbReference>
<dbReference type="GO" id="GO:0035999">
    <property type="term" value="P:tetrahydrofolate interconversion"/>
    <property type="evidence" value="ECO:0007669"/>
    <property type="project" value="TreeGrafter"/>
</dbReference>
<dbReference type="SUPFAM" id="SSF53223">
    <property type="entry name" value="Aminoacid dehydrogenase-like, N-terminal domain"/>
    <property type="match status" value="1"/>
</dbReference>
<dbReference type="InterPro" id="IPR020631">
    <property type="entry name" value="THF_DH/CycHdrlase_NAD-bd_dom"/>
</dbReference>
<protein>
    <submittedName>
        <fullName evidence="3">Unnamed protein product</fullName>
    </submittedName>
</protein>
<dbReference type="GO" id="GO:0005829">
    <property type="term" value="C:cytosol"/>
    <property type="evidence" value="ECO:0007669"/>
    <property type="project" value="TreeGrafter"/>
</dbReference>
<evidence type="ECO:0000313" key="4">
    <source>
        <dbReference type="Proteomes" id="UP001165121"/>
    </source>
</evidence>
<dbReference type="Gene3D" id="3.40.50.720">
    <property type="entry name" value="NAD(P)-binding Rossmann-like Domain"/>
    <property type="match status" value="1"/>
</dbReference>
<dbReference type="InterPro" id="IPR036291">
    <property type="entry name" value="NAD(P)-bd_dom_sf"/>
</dbReference>
<dbReference type="SUPFAM" id="SSF51735">
    <property type="entry name" value="NAD(P)-binding Rossmann-fold domains"/>
    <property type="match status" value="1"/>
</dbReference>
<gene>
    <name evidence="3" type="ORF">Pfra01_002209000</name>
</gene>
<dbReference type="InterPro" id="IPR046346">
    <property type="entry name" value="Aminoacid_DH-like_N_sf"/>
</dbReference>
<evidence type="ECO:0000313" key="3">
    <source>
        <dbReference type="EMBL" id="GMF53424.1"/>
    </source>
</evidence>
<dbReference type="GO" id="GO:0004488">
    <property type="term" value="F:methylenetetrahydrofolate dehydrogenase (NADP+) activity"/>
    <property type="evidence" value="ECO:0007669"/>
    <property type="project" value="InterPro"/>
</dbReference>
<comment type="caution">
    <text evidence="3">The sequence shown here is derived from an EMBL/GenBank/DDBJ whole genome shotgun (WGS) entry which is preliminary data.</text>
</comment>
<dbReference type="GO" id="GO:0004487">
    <property type="term" value="F:methylenetetrahydrofolate dehydrogenase (NAD+) activity"/>
    <property type="evidence" value="ECO:0007669"/>
    <property type="project" value="TreeGrafter"/>
</dbReference>
<accession>A0A9W6Y622</accession>
<dbReference type="PANTHER" id="PTHR48099:SF3">
    <property type="entry name" value="METHYLENETETRAHYDROFOLATE DEHYDROGENASE [NAD(+)]"/>
    <property type="match status" value="1"/>
</dbReference>
<dbReference type="Pfam" id="PF02882">
    <property type="entry name" value="THF_DHG_CYH_C"/>
    <property type="match status" value="1"/>
</dbReference>
<dbReference type="FunFam" id="3.40.50.10860:FF:000012">
    <property type="entry name" value="Methylenetetrahydrofolate dehydrogenase [NAD(+)]"/>
    <property type="match status" value="1"/>
</dbReference>
<reference evidence="3" key="1">
    <citation type="submission" date="2023-04" db="EMBL/GenBank/DDBJ databases">
        <title>Phytophthora fragariaefolia NBRC 109709.</title>
        <authorList>
            <person name="Ichikawa N."/>
            <person name="Sato H."/>
            <person name="Tonouchi N."/>
        </authorList>
    </citation>
    <scope>NUCLEOTIDE SEQUENCE</scope>
    <source>
        <strain evidence="3">NBRC 109709</strain>
    </source>
</reference>
<dbReference type="AlphaFoldDB" id="A0A9W6Y622"/>